<protein>
    <submittedName>
        <fullName evidence="6">ABC transporter ATP-binding protein</fullName>
    </submittedName>
</protein>
<dbReference type="KEGG" id="jte:ASJ30_12755"/>
<dbReference type="PROSITE" id="PS50893">
    <property type="entry name" value="ABC_TRANSPORTER_2"/>
    <property type="match status" value="1"/>
</dbReference>
<dbReference type="EMBL" id="CP013290">
    <property type="protein sequence ID" value="APH02291.1"/>
    <property type="molecule type" value="Genomic_DNA"/>
</dbReference>
<reference evidence="6 7" key="1">
    <citation type="submission" date="2015-11" db="EMBL/GenBank/DDBJ databases">
        <authorList>
            <person name="Zhang Y."/>
            <person name="Guo Z."/>
        </authorList>
    </citation>
    <scope>NUCLEOTIDE SEQUENCE [LARGE SCALE GENOMIC DNA]</scope>
    <source>
        <strain evidence="6 7">YFY001</strain>
    </source>
</reference>
<evidence type="ECO:0000313" key="7">
    <source>
        <dbReference type="Proteomes" id="UP000182938"/>
    </source>
</evidence>
<dbReference type="PANTHER" id="PTHR43335:SF4">
    <property type="entry name" value="ABC TRANSPORTER, ATP-BINDING PROTEIN"/>
    <property type="match status" value="1"/>
</dbReference>
<dbReference type="AlphaFoldDB" id="A0A1L3MIZ9"/>
<evidence type="ECO:0000259" key="5">
    <source>
        <dbReference type="PROSITE" id="PS50893"/>
    </source>
</evidence>
<keyword evidence="4 6" id="KW-0067">ATP-binding</keyword>
<sequence length="207" mass="21622">MLSVRGLTKAYGGRVVVEDLDLDVAAGEVVSLVGPNGVGKSTVLRCLVGLETPDAGEVHLGEARLDTRVPQTRRALCTVLGDLGLLPDLTVAEHLDLLARAHGVEGVAEVVAGALDEARIEHVADQLPTTLSSGQAQRFALASAMVRPWALLVADEPEQRLDDAGRAWLGDWLAAHAATGRAVLVASHDPDVVARSGARVVQIEGDA</sequence>
<comment type="similarity">
    <text evidence="1">Belongs to the ABC transporter superfamily.</text>
</comment>
<dbReference type="SMART" id="SM00382">
    <property type="entry name" value="AAA"/>
    <property type="match status" value="1"/>
</dbReference>
<dbReference type="PROSITE" id="PS00211">
    <property type="entry name" value="ABC_TRANSPORTER_1"/>
    <property type="match status" value="1"/>
</dbReference>
<evidence type="ECO:0000313" key="6">
    <source>
        <dbReference type="EMBL" id="APH02291.1"/>
    </source>
</evidence>
<evidence type="ECO:0000256" key="3">
    <source>
        <dbReference type="ARBA" id="ARBA00022741"/>
    </source>
</evidence>
<feature type="domain" description="ABC transporter" evidence="5">
    <location>
        <begin position="2"/>
        <end position="207"/>
    </location>
</feature>
<dbReference type="GO" id="GO:0016887">
    <property type="term" value="F:ATP hydrolysis activity"/>
    <property type="evidence" value="ECO:0007669"/>
    <property type="project" value="InterPro"/>
</dbReference>
<evidence type="ECO:0000256" key="1">
    <source>
        <dbReference type="ARBA" id="ARBA00005417"/>
    </source>
</evidence>
<name>A0A1L3MIZ9_9MICO</name>
<dbReference type="InterPro" id="IPR027417">
    <property type="entry name" value="P-loop_NTPase"/>
</dbReference>
<accession>A0A1L3MIZ9</accession>
<dbReference type="InterPro" id="IPR003593">
    <property type="entry name" value="AAA+_ATPase"/>
</dbReference>
<gene>
    <name evidence="6" type="ORF">ASJ30_12755</name>
</gene>
<organism evidence="6 7">
    <name type="scientific">Janibacter indicus</name>
    <dbReference type="NCBI Taxonomy" id="857417"/>
    <lineage>
        <taxon>Bacteria</taxon>
        <taxon>Bacillati</taxon>
        <taxon>Actinomycetota</taxon>
        <taxon>Actinomycetes</taxon>
        <taxon>Micrococcales</taxon>
        <taxon>Intrasporangiaceae</taxon>
        <taxon>Janibacter</taxon>
    </lineage>
</organism>
<dbReference type="GO" id="GO:0005524">
    <property type="term" value="F:ATP binding"/>
    <property type="evidence" value="ECO:0007669"/>
    <property type="project" value="UniProtKB-KW"/>
</dbReference>
<keyword evidence="3" id="KW-0547">Nucleotide-binding</keyword>
<dbReference type="Proteomes" id="UP000182938">
    <property type="component" value="Chromosome"/>
</dbReference>
<dbReference type="InterPro" id="IPR017871">
    <property type="entry name" value="ABC_transporter-like_CS"/>
</dbReference>
<evidence type="ECO:0000256" key="2">
    <source>
        <dbReference type="ARBA" id="ARBA00022448"/>
    </source>
</evidence>
<dbReference type="InterPro" id="IPR003439">
    <property type="entry name" value="ABC_transporter-like_ATP-bd"/>
</dbReference>
<dbReference type="Gene3D" id="3.40.50.300">
    <property type="entry name" value="P-loop containing nucleotide triphosphate hydrolases"/>
    <property type="match status" value="1"/>
</dbReference>
<dbReference type="SUPFAM" id="SSF52540">
    <property type="entry name" value="P-loop containing nucleoside triphosphate hydrolases"/>
    <property type="match status" value="1"/>
</dbReference>
<keyword evidence="7" id="KW-1185">Reference proteome</keyword>
<dbReference type="PANTHER" id="PTHR43335">
    <property type="entry name" value="ABC TRANSPORTER, ATP-BINDING PROTEIN"/>
    <property type="match status" value="1"/>
</dbReference>
<evidence type="ECO:0000256" key="4">
    <source>
        <dbReference type="ARBA" id="ARBA00022840"/>
    </source>
</evidence>
<proteinExistence type="inferred from homology"/>
<dbReference type="Pfam" id="PF00005">
    <property type="entry name" value="ABC_tran"/>
    <property type="match status" value="1"/>
</dbReference>
<dbReference type="RefSeq" id="WP_072625444.1">
    <property type="nucleotide sequence ID" value="NZ_CP013290.1"/>
</dbReference>
<keyword evidence="2" id="KW-0813">Transport</keyword>